<gene>
    <name evidence="4" type="ORF">C7K55_12755</name>
</gene>
<protein>
    <submittedName>
        <fullName evidence="4">Glycosyl transferase family 1</fullName>
    </submittedName>
</protein>
<dbReference type="SUPFAM" id="SSF53756">
    <property type="entry name" value="UDP-Glycosyltransferase/glycogen phosphorylase"/>
    <property type="match status" value="1"/>
</dbReference>
<proteinExistence type="predicted"/>
<dbReference type="OrthoDB" id="5416057at2"/>
<dbReference type="PANTHER" id="PTHR46401">
    <property type="entry name" value="GLYCOSYLTRANSFERASE WBBK-RELATED"/>
    <property type="match status" value="1"/>
</dbReference>
<dbReference type="EMBL" id="PXXO01000021">
    <property type="protein sequence ID" value="PSJ03486.1"/>
    <property type="molecule type" value="Genomic_DNA"/>
</dbReference>
<evidence type="ECO:0000256" key="1">
    <source>
        <dbReference type="ARBA" id="ARBA00022679"/>
    </source>
</evidence>
<comment type="caution">
    <text evidence="4">The sequence shown here is derived from an EMBL/GenBank/DDBJ whole genome shotgun (WGS) entry which is preliminary data.</text>
</comment>
<accession>A0A2P7MQL8</accession>
<dbReference type="Pfam" id="PF00534">
    <property type="entry name" value="Glycos_transf_1"/>
    <property type="match status" value="1"/>
</dbReference>
<dbReference type="Pfam" id="PF12000">
    <property type="entry name" value="Glyco_trans_4_3"/>
    <property type="match status" value="1"/>
</dbReference>
<evidence type="ECO:0000259" key="2">
    <source>
        <dbReference type="Pfam" id="PF00534"/>
    </source>
</evidence>
<dbReference type="InterPro" id="IPR022623">
    <property type="entry name" value="Glyco_trans_4"/>
</dbReference>
<dbReference type="InterPro" id="IPR001296">
    <property type="entry name" value="Glyco_trans_1"/>
</dbReference>
<keyword evidence="5" id="KW-1185">Reference proteome</keyword>
<feature type="domain" description="Glycosyl transferase family 1" evidence="2">
    <location>
        <begin position="226"/>
        <end position="397"/>
    </location>
</feature>
<dbReference type="GO" id="GO:0016757">
    <property type="term" value="F:glycosyltransferase activity"/>
    <property type="evidence" value="ECO:0007669"/>
    <property type="project" value="InterPro"/>
</dbReference>
<sequence>MRSVALAPRIVLVHRHFPGQFRYLVMAWLRRGVVIDAIGARPAEEVGALLQQQDQPLSFTYWELPDPLAPASAPLDVDLESALRRGEALAELARGLRDGEGLHPDAVICHSGWGEGLHLHAVWPKAVLLAYPELYGSPRCLGYGFDPRQPPISPQLEACIDRQNLLASAAVLGADGAVVPTRFQRDSFPAPLQGRLHLIHEGIDASLACPNPEARFHCGDGLVLRPGDPVITVACRSLEPLRGIEPMLEALPALMRARPDLQVVLAGHATRPGYGGVSSHPGGFLGELLEQLQGRLDFSRLHAVGWLPLDQLIALFQVSAAHIYLSYPYTLSWSVLQAMACGAAVVGNGDGPLAEVIEPGRNGLLVNFNDPPALAGAVLRLLQDPAWRRALGAEARRTVQQRFAVDWAAEAYLDLISQLAKPCSTASTSPGQSPAAG</sequence>
<evidence type="ECO:0000259" key="3">
    <source>
        <dbReference type="Pfam" id="PF12000"/>
    </source>
</evidence>
<name>A0A2P7MQL8_9CYAN</name>
<feature type="domain" description="Glycosyl transferase family 4" evidence="3">
    <location>
        <begin position="61"/>
        <end position="206"/>
    </location>
</feature>
<reference evidence="4 5" key="1">
    <citation type="journal article" date="2018" name="Environ. Microbiol.">
        <title>Ecological and genomic features of two widespread freshwater picocyanobacteria.</title>
        <authorList>
            <person name="Cabello-Yeves P.J."/>
            <person name="Picazo A."/>
            <person name="Camacho A."/>
            <person name="Callieri C."/>
            <person name="Rosselli R."/>
            <person name="Roda-Garcia J.J."/>
            <person name="Coutinho F.H."/>
            <person name="Rodriguez-Valera F."/>
        </authorList>
    </citation>
    <scope>NUCLEOTIDE SEQUENCE [LARGE SCALE GENOMIC DNA]</scope>
    <source>
        <strain evidence="4 5">Tous</strain>
    </source>
</reference>
<organism evidence="4 5">
    <name type="scientific">Cyanobium usitatum str. Tous</name>
    <dbReference type="NCBI Taxonomy" id="2116684"/>
    <lineage>
        <taxon>Bacteria</taxon>
        <taxon>Bacillati</taxon>
        <taxon>Cyanobacteriota</taxon>
        <taxon>Cyanophyceae</taxon>
        <taxon>Synechococcales</taxon>
        <taxon>Prochlorococcaceae</taxon>
        <taxon>Cyanobium</taxon>
    </lineage>
</organism>
<dbReference type="Gene3D" id="3.40.50.2000">
    <property type="entry name" value="Glycogen Phosphorylase B"/>
    <property type="match status" value="2"/>
</dbReference>
<dbReference type="RefSeq" id="WP_106633110.1">
    <property type="nucleotide sequence ID" value="NZ_PXXO01000021.1"/>
</dbReference>
<keyword evidence="1 4" id="KW-0808">Transferase</keyword>
<evidence type="ECO:0000313" key="5">
    <source>
        <dbReference type="Proteomes" id="UP000243002"/>
    </source>
</evidence>
<dbReference type="Proteomes" id="UP000243002">
    <property type="component" value="Unassembled WGS sequence"/>
</dbReference>
<dbReference type="GO" id="GO:0009103">
    <property type="term" value="P:lipopolysaccharide biosynthetic process"/>
    <property type="evidence" value="ECO:0007669"/>
    <property type="project" value="TreeGrafter"/>
</dbReference>
<evidence type="ECO:0000313" key="4">
    <source>
        <dbReference type="EMBL" id="PSJ03486.1"/>
    </source>
</evidence>
<dbReference type="PANTHER" id="PTHR46401:SF2">
    <property type="entry name" value="GLYCOSYLTRANSFERASE WBBK-RELATED"/>
    <property type="match status" value="1"/>
</dbReference>
<dbReference type="AlphaFoldDB" id="A0A2P7MQL8"/>